<protein>
    <recommendedName>
        <fullName evidence="4">Glycine zipper domain-containing protein</fullName>
    </recommendedName>
</protein>
<feature type="region of interest" description="Disordered" evidence="1">
    <location>
        <begin position="171"/>
        <end position="199"/>
    </location>
</feature>
<comment type="caution">
    <text evidence="2">The sequence shown here is derived from an EMBL/GenBank/DDBJ whole genome shotgun (WGS) entry which is preliminary data.</text>
</comment>
<dbReference type="RefSeq" id="WP_283442903.1">
    <property type="nucleotide sequence ID" value="NZ_FXUL01000010.1"/>
</dbReference>
<keyword evidence="3" id="KW-1185">Reference proteome</keyword>
<feature type="region of interest" description="Disordered" evidence="1">
    <location>
        <begin position="43"/>
        <end position="63"/>
    </location>
</feature>
<reference evidence="2 3" key="1">
    <citation type="submission" date="2017-05" db="EMBL/GenBank/DDBJ databases">
        <authorList>
            <person name="Varghese N."/>
            <person name="Submissions S."/>
        </authorList>
    </citation>
    <scope>NUCLEOTIDE SEQUENCE [LARGE SCALE GENOMIC DNA]</scope>
    <source>
        <strain evidence="2 3">DSM 26001</strain>
    </source>
</reference>
<gene>
    <name evidence="2" type="ORF">SAMN06295970_11058</name>
</gene>
<name>A0ABY1QDN0_9BURK</name>
<dbReference type="Proteomes" id="UP001158049">
    <property type="component" value="Unassembled WGS sequence"/>
</dbReference>
<evidence type="ECO:0000313" key="2">
    <source>
        <dbReference type="EMBL" id="SMP64635.1"/>
    </source>
</evidence>
<sequence length="199" mass="19740">MTKIIAGRFELQDQADAAAAALARAGFASDQISIFYNSSAGQHDQTAIGGDRDQSPGAENTGLGNAAGIATGGAIGAAVGAVTAPLTGPIGAVTGAFVGGHIGQLVGAMNATKDDGGGADENRIPVRQAGMMVAVAVGEGMQDKALDALRSVGAADLEVGEGNIVAGDWADFDPVSPPHFVDQQSRTPDRPHAEGPGPV</sequence>
<proteinExistence type="predicted"/>
<accession>A0ABY1QDN0</accession>
<organism evidence="2 3">
    <name type="scientific">Noviherbaspirillum suwonense</name>
    <dbReference type="NCBI Taxonomy" id="1224511"/>
    <lineage>
        <taxon>Bacteria</taxon>
        <taxon>Pseudomonadati</taxon>
        <taxon>Pseudomonadota</taxon>
        <taxon>Betaproteobacteria</taxon>
        <taxon>Burkholderiales</taxon>
        <taxon>Oxalobacteraceae</taxon>
        <taxon>Noviherbaspirillum</taxon>
    </lineage>
</organism>
<evidence type="ECO:0000256" key="1">
    <source>
        <dbReference type="SAM" id="MobiDB-lite"/>
    </source>
</evidence>
<evidence type="ECO:0000313" key="3">
    <source>
        <dbReference type="Proteomes" id="UP001158049"/>
    </source>
</evidence>
<evidence type="ECO:0008006" key="4">
    <source>
        <dbReference type="Google" id="ProtNLM"/>
    </source>
</evidence>
<dbReference type="EMBL" id="FXUL01000010">
    <property type="protein sequence ID" value="SMP64635.1"/>
    <property type="molecule type" value="Genomic_DNA"/>
</dbReference>